<reference evidence="5 6" key="1">
    <citation type="submission" date="2024-07" db="EMBL/GenBank/DDBJ databases">
        <title>Section-level genome sequencing and comparative genomics of Aspergillus sections Usti and Cavernicolus.</title>
        <authorList>
            <consortium name="Lawrence Berkeley National Laboratory"/>
            <person name="Nybo J.L."/>
            <person name="Vesth T.C."/>
            <person name="Theobald S."/>
            <person name="Frisvad J.C."/>
            <person name="Larsen T.O."/>
            <person name="Kjaerboelling I."/>
            <person name="Rothschild-Mancinelli K."/>
            <person name="Lyhne E.K."/>
            <person name="Kogle M.E."/>
            <person name="Barry K."/>
            <person name="Clum A."/>
            <person name="Na H."/>
            <person name="Ledsgaard L."/>
            <person name="Lin J."/>
            <person name="Lipzen A."/>
            <person name="Kuo A."/>
            <person name="Riley R."/>
            <person name="Mondo S."/>
            <person name="LaButti K."/>
            <person name="Haridas S."/>
            <person name="Pangalinan J."/>
            <person name="Salamov A.A."/>
            <person name="Simmons B.A."/>
            <person name="Magnuson J.K."/>
            <person name="Chen J."/>
            <person name="Drula E."/>
            <person name="Henrissat B."/>
            <person name="Wiebenga A."/>
            <person name="Lubbers R.J."/>
            <person name="Gomes A.C."/>
            <person name="Makela M.R."/>
            <person name="Stajich J."/>
            <person name="Grigoriev I.V."/>
            <person name="Mortensen U.H."/>
            <person name="De vries R.P."/>
            <person name="Baker S.E."/>
            <person name="Andersen M.R."/>
        </authorList>
    </citation>
    <scope>NUCLEOTIDE SEQUENCE [LARGE SCALE GENOMIC DNA]</scope>
    <source>
        <strain evidence="5 6">CBS 600.67</strain>
    </source>
</reference>
<dbReference type="Proteomes" id="UP001610335">
    <property type="component" value="Unassembled WGS sequence"/>
</dbReference>
<dbReference type="Pfam" id="PF13738">
    <property type="entry name" value="Pyr_redox_3"/>
    <property type="match status" value="1"/>
</dbReference>
<dbReference type="PANTHER" id="PTHR43098:SF5">
    <property type="entry name" value="DUAL-FUNCTIONAL MONOOXYGENASE_METHYLTRANSFERASE PSOF"/>
    <property type="match status" value="1"/>
</dbReference>
<dbReference type="SUPFAM" id="SSF51905">
    <property type="entry name" value="FAD/NAD(P)-binding domain"/>
    <property type="match status" value="2"/>
</dbReference>
<accession>A0ABR4HDS5</accession>
<dbReference type="InterPro" id="IPR050775">
    <property type="entry name" value="FAD-binding_Monooxygenases"/>
</dbReference>
<keyword evidence="3" id="KW-0521">NADP</keyword>
<organism evidence="5 6">
    <name type="scientific">Aspergillus cavernicola</name>
    <dbReference type="NCBI Taxonomy" id="176166"/>
    <lineage>
        <taxon>Eukaryota</taxon>
        <taxon>Fungi</taxon>
        <taxon>Dikarya</taxon>
        <taxon>Ascomycota</taxon>
        <taxon>Pezizomycotina</taxon>
        <taxon>Eurotiomycetes</taxon>
        <taxon>Eurotiomycetidae</taxon>
        <taxon>Eurotiales</taxon>
        <taxon>Aspergillaceae</taxon>
        <taxon>Aspergillus</taxon>
        <taxon>Aspergillus subgen. Nidulantes</taxon>
    </lineage>
</organism>
<protein>
    <recommendedName>
        <fullName evidence="7">Cyclohexanone monooxygenase</fullName>
    </recommendedName>
</protein>
<dbReference type="InterPro" id="IPR036188">
    <property type="entry name" value="FAD/NAD-bd_sf"/>
</dbReference>
<comment type="caution">
    <text evidence="5">The sequence shown here is derived from an EMBL/GenBank/DDBJ whole genome shotgun (WGS) entry which is preliminary data.</text>
</comment>
<keyword evidence="6" id="KW-1185">Reference proteome</keyword>
<dbReference type="Gene3D" id="3.50.50.60">
    <property type="entry name" value="FAD/NAD(P)-binding domain"/>
    <property type="match status" value="2"/>
</dbReference>
<evidence type="ECO:0000313" key="6">
    <source>
        <dbReference type="Proteomes" id="UP001610335"/>
    </source>
</evidence>
<keyword evidence="4" id="KW-0560">Oxidoreductase</keyword>
<proteinExistence type="predicted"/>
<evidence type="ECO:0000313" key="5">
    <source>
        <dbReference type="EMBL" id="KAL2813639.1"/>
    </source>
</evidence>
<evidence type="ECO:0000256" key="1">
    <source>
        <dbReference type="ARBA" id="ARBA00022630"/>
    </source>
</evidence>
<sequence>MAPSYDVLIVGAGFGGIHQLYSLLQLGLTVKVVDKAAGLGGTWYWNRYPGAMSDSPSHLYRYSWDQDDLQSYPWSDNYLDAKDVLAYLEHVVDRHGLRKHLQFNTELLSAKRNPEDYTWGVETSQGPFQCHYLITALGLLSEPNWPNIPGRELFRGDLYHTSRWPDKYDFTGKRVAVIGNGATGIQLITRIAPEVGSLLCFQRHPQYSVPARRRTVTQEERDQINNSYDEIWNHVRDSAGGMGVTESKTNTMSVSPAERERVYQAAWDEGGPFRFCLGTFADLYTDEAANHSACEFFRSKIAQIVQDPEKRRKLTPTDFYARRPVCDSGYFEQFNRDNVDIVDILETPIVGFTSDGLKTSDGTVYMLDMIICATGFNAFDGPYKKLNIVGRDGVTLNDHWRDGPSTNMGMAGANFPNLFMINGPQAPLANVPPAIEGQVGFITRAISHAEAHHKDHSVPRKVTIESTKEGEDEWGAFCNLIRDMTLFKTVDSYYFGGNIEGKRRFVYVFLGGLNLFLQKLKECEESGYSSFHPF</sequence>
<evidence type="ECO:0000256" key="4">
    <source>
        <dbReference type="ARBA" id="ARBA00023002"/>
    </source>
</evidence>
<keyword evidence="2" id="KW-0274">FAD</keyword>
<dbReference type="PANTHER" id="PTHR43098">
    <property type="entry name" value="L-ORNITHINE N(5)-MONOOXYGENASE-RELATED"/>
    <property type="match status" value="1"/>
</dbReference>
<evidence type="ECO:0000256" key="2">
    <source>
        <dbReference type="ARBA" id="ARBA00022827"/>
    </source>
</evidence>
<evidence type="ECO:0008006" key="7">
    <source>
        <dbReference type="Google" id="ProtNLM"/>
    </source>
</evidence>
<keyword evidence="1" id="KW-0285">Flavoprotein</keyword>
<dbReference type="EMBL" id="JBFXLS010000140">
    <property type="protein sequence ID" value="KAL2813639.1"/>
    <property type="molecule type" value="Genomic_DNA"/>
</dbReference>
<gene>
    <name evidence="5" type="ORF">BDW59DRAFT_154698</name>
</gene>
<name>A0ABR4HDS5_9EURO</name>
<evidence type="ECO:0000256" key="3">
    <source>
        <dbReference type="ARBA" id="ARBA00022857"/>
    </source>
</evidence>